<evidence type="ECO:0000256" key="4">
    <source>
        <dbReference type="ARBA" id="ARBA00022452"/>
    </source>
</evidence>
<keyword evidence="9" id="KW-0998">Cell outer membrane</keyword>
<organism evidence="16 17">
    <name type="scientific">Tahibacter aquaticus</name>
    <dbReference type="NCBI Taxonomy" id="520092"/>
    <lineage>
        <taxon>Bacteria</taxon>
        <taxon>Pseudomonadati</taxon>
        <taxon>Pseudomonadota</taxon>
        <taxon>Gammaproteobacteria</taxon>
        <taxon>Lysobacterales</taxon>
        <taxon>Rhodanobacteraceae</taxon>
        <taxon>Tahibacter</taxon>
    </lineage>
</organism>
<evidence type="ECO:0000256" key="6">
    <source>
        <dbReference type="ARBA" id="ARBA00022729"/>
    </source>
</evidence>
<evidence type="ECO:0000256" key="7">
    <source>
        <dbReference type="ARBA" id="ARBA00022927"/>
    </source>
</evidence>
<dbReference type="InterPro" id="IPR005644">
    <property type="entry name" value="NolW-like"/>
</dbReference>
<comment type="subcellular location">
    <subcellularLocation>
        <location evidence="1 10">Cell outer membrane</location>
    </subcellularLocation>
</comment>
<gene>
    <name evidence="16" type="ORF">DFR29_11854</name>
</gene>
<evidence type="ECO:0000256" key="10">
    <source>
        <dbReference type="RuleBase" id="RU004004"/>
    </source>
</evidence>
<dbReference type="InterPro" id="IPR001775">
    <property type="entry name" value="GspD/PilQ"/>
</dbReference>
<dbReference type="Pfam" id="PF21305">
    <property type="entry name" value="type_II_gspD_N0"/>
    <property type="match status" value="1"/>
</dbReference>
<dbReference type="Proteomes" id="UP000295293">
    <property type="component" value="Unassembled WGS sequence"/>
</dbReference>
<keyword evidence="3 10" id="KW-0813">Transport</keyword>
<dbReference type="PANTHER" id="PTHR30332">
    <property type="entry name" value="PROBABLE GENERAL SECRETION PATHWAY PROTEIN D"/>
    <property type="match status" value="1"/>
</dbReference>
<evidence type="ECO:0000256" key="11">
    <source>
        <dbReference type="SAM" id="MobiDB-lite"/>
    </source>
</evidence>
<evidence type="ECO:0000256" key="2">
    <source>
        <dbReference type="ARBA" id="ARBA00006980"/>
    </source>
</evidence>
<dbReference type="PRINTS" id="PR00811">
    <property type="entry name" value="BCTERIALGSPD"/>
</dbReference>
<proteinExistence type="inferred from homology"/>
<dbReference type="InterPro" id="IPR038591">
    <property type="entry name" value="NolW-like_sf"/>
</dbReference>
<protein>
    <submittedName>
        <fullName evidence="16">General secretion pathway protein D</fullName>
    </submittedName>
</protein>
<evidence type="ECO:0000256" key="3">
    <source>
        <dbReference type="ARBA" id="ARBA00022448"/>
    </source>
</evidence>
<keyword evidence="17" id="KW-1185">Reference proteome</keyword>
<feature type="chain" id="PRO_5021028774" evidence="12">
    <location>
        <begin position="28"/>
        <end position="700"/>
    </location>
</feature>
<evidence type="ECO:0000256" key="1">
    <source>
        <dbReference type="ARBA" id="ARBA00004442"/>
    </source>
</evidence>
<feature type="domain" description="GspD-like N0" evidence="15">
    <location>
        <begin position="43"/>
        <end position="112"/>
    </location>
</feature>
<dbReference type="GO" id="GO:0015627">
    <property type="term" value="C:type II protein secretion system complex"/>
    <property type="evidence" value="ECO:0007669"/>
    <property type="project" value="InterPro"/>
</dbReference>
<evidence type="ECO:0000256" key="12">
    <source>
        <dbReference type="SAM" id="SignalP"/>
    </source>
</evidence>
<name>A0A4R6YN62_9GAMM</name>
<evidence type="ECO:0000259" key="15">
    <source>
        <dbReference type="Pfam" id="PF21305"/>
    </source>
</evidence>
<dbReference type="GO" id="GO:0009279">
    <property type="term" value="C:cell outer membrane"/>
    <property type="evidence" value="ECO:0007669"/>
    <property type="project" value="UniProtKB-SubCell"/>
</dbReference>
<feature type="region of interest" description="Disordered" evidence="11">
    <location>
        <begin position="667"/>
        <end position="700"/>
    </location>
</feature>
<keyword evidence="4" id="KW-1134">Transmembrane beta strand</keyword>
<dbReference type="EMBL" id="SNZH01000018">
    <property type="protein sequence ID" value="TDR38911.1"/>
    <property type="molecule type" value="Genomic_DNA"/>
</dbReference>
<feature type="compositionally biased region" description="Low complexity" evidence="11">
    <location>
        <begin position="673"/>
        <end position="693"/>
    </location>
</feature>
<comment type="similarity">
    <text evidence="2">Belongs to the bacterial secretin family. GSP D subfamily.</text>
</comment>
<keyword evidence="5" id="KW-0812">Transmembrane</keyword>
<evidence type="ECO:0000256" key="5">
    <source>
        <dbReference type="ARBA" id="ARBA00022692"/>
    </source>
</evidence>
<evidence type="ECO:0000313" key="17">
    <source>
        <dbReference type="Proteomes" id="UP000295293"/>
    </source>
</evidence>
<evidence type="ECO:0000256" key="8">
    <source>
        <dbReference type="ARBA" id="ARBA00023136"/>
    </source>
</evidence>
<feature type="domain" description="NolW-like" evidence="14">
    <location>
        <begin position="137"/>
        <end position="194"/>
    </location>
</feature>
<dbReference type="InterPro" id="IPR050810">
    <property type="entry name" value="Bact_Secretion_Sys_Channel"/>
</dbReference>
<dbReference type="InterPro" id="IPR013356">
    <property type="entry name" value="T2SS_GspD"/>
</dbReference>
<dbReference type="GO" id="GO:0015628">
    <property type="term" value="P:protein secretion by the type II secretion system"/>
    <property type="evidence" value="ECO:0007669"/>
    <property type="project" value="InterPro"/>
</dbReference>
<feature type="domain" description="NolW-like" evidence="14">
    <location>
        <begin position="274"/>
        <end position="362"/>
    </location>
</feature>
<feature type="signal peptide" evidence="12">
    <location>
        <begin position="1"/>
        <end position="27"/>
    </location>
</feature>
<evidence type="ECO:0000256" key="9">
    <source>
        <dbReference type="ARBA" id="ARBA00023237"/>
    </source>
</evidence>
<keyword evidence="7" id="KW-0653">Protein transport</keyword>
<evidence type="ECO:0000259" key="13">
    <source>
        <dbReference type="Pfam" id="PF00263"/>
    </source>
</evidence>
<dbReference type="InterPro" id="IPR049371">
    <property type="entry name" value="GspD-like_N0"/>
</dbReference>
<comment type="caution">
    <text evidence="16">The sequence shown here is derived from an EMBL/GenBank/DDBJ whole genome shotgun (WGS) entry which is preliminary data.</text>
</comment>
<dbReference type="RefSeq" id="WP_133821132.1">
    <property type="nucleotide sequence ID" value="NZ_SNZH01000018.1"/>
</dbReference>
<dbReference type="AlphaFoldDB" id="A0A4R6YN62"/>
<dbReference type="InterPro" id="IPR004846">
    <property type="entry name" value="T2SS/T3SS_dom"/>
</dbReference>
<sequence>MMRNPTAKLRACLLTTVLMLASAATLAQPPQSAAGNPPGTHTLNLKDADIQALIATVSEITGRNFIVGPNVQGKVSVISARPMQPDEIYDVFLSVLRVHGYAAVSAGSMIKIVPEAMAQAEGGNSVATAESGDAIVTQIVPLRHVAAAELVPILRPLLPQGAQLIAHQTSNSLVISDRASNVQRVAGIITRIDTVSDAEVEVLPLQHANASEMARTLTILADDKATQASGEVPRILADERTNSILIAGAKSGRLRMRTLVTHLDTPLSSGGGTNVVYLRYAKAKELVPILTGVAATLNNEVSSSGAAVVTPGAAAGSSAAASGGSATIQAHEETNALIISASPAVFRSLEGVIRQLDVRRAQVLIEAIIAEVADETASEIGVQWQAPVNGLDDNTFIGGTNFNGPGGTGSIVSTAQNPLALGAGLSLGYITGTTKVPGVGDILNLGFLLRMLKGDGKSNVLSTPSVLTLDNTEATIKVAQEVPFKTGQYTNASGTGGTGSQPLNPFQTIERKDVGITLKVTPHINEGDSVRLDLHQEVSSLAPSVDGAVDLVTNKRELSTSVLVADDATLVLGGLSDQNASDSNQKVPGLGSIPVLGNLFRYRSNKVSKRDLMIFLHPKILRDAATEQAVSSEKYNYIRTEQLQMRGNHEALTPQARQPVVKEMHDFMSDPNGPAMPAAAPRPAAKGGAAPKKPAARGDK</sequence>
<evidence type="ECO:0000259" key="14">
    <source>
        <dbReference type="Pfam" id="PF03958"/>
    </source>
</evidence>
<dbReference type="NCBIfam" id="TIGR02517">
    <property type="entry name" value="type_II_gspD"/>
    <property type="match status" value="1"/>
</dbReference>
<evidence type="ECO:0000313" key="16">
    <source>
        <dbReference type="EMBL" id="TDR38911.1"/>
    </source>
</evidence>
<dbReference type="PANTHER" id="PTHR30332:SF24">
    <property type="entry name" value="SECRETIN GSPD-RELATED"/>
    <property type="match status" value="1"/>
</dbReference>
<keyword evidence="6 12" id="KW-0732">Signal</keyword>
<feature type="domain" description="Type II/III secretion system secretin-like" evidence="13">
    <location>
        <begin position="452"/>
        <end position="622"/>
    </location>
</feature>
<keyword evidence="8" id="KW-0472">Membrane</keyword>
<dbReference type="Pfam" id="PF00263">
    <property type="entry name" value="Secretin"/>
    <property type="match status" value="1"/>
</dbReference>
<feature type="domain" description="NolW-like" evidence="14">
    <location>
        <begin position="200"/>
        <end position="266"/>
    </location>
</feature>
<dbReference type="Gene3D" id="3.30.1370.120">
    <property type="match status" value="3"/>
</dbReference>
<reference evidence="16 17" key="1">
    <citation type="submission" date="2019-03" db="EMBL/GenBank/DDBJ databases">
        <title>Genomic Encyclopedia of Type Strains, Phase IV (KMG-IV): sequencing the most valuable type-strain genomes for metagenomic binning, comparative biology and taxonomic classification.</title>
        <authorList>
            <person name="Goeker M."/>
        </authorList>
    </citation>
    <scope>NUCLEOTIDE SEQUENCE [LARGE SCALE GENOMIC DNA]</scope>
    <source>
        <strain evidence="16 17">DSM 21667</strain>
    </source>
</reference>
<dbReference type="OrthoDB" id="9775455at2"/>
<accession>A0A4R6YN62</accession>
<dbReference type="Pfam" id="PF03958">
    <property type="entry name" value="Secretin_N"/>
    <property type="match status" value="3"/>
</dbReference>